<evidence type="ECO:0000313" key="2">
    <source>
        <dbReference type="Proteomes" id="UP001056120"/>
    </source>
</evidence>
<accession>A0ACB9HJ98</accession>
<reference evidence="2" key="1">
    <citation type="journal article" date="2022" name="Mol. Ecol. Resour.">
        <title>The genomes of chicory, endive, great burdock and yacon provide insights into Asteraceae palaeo-polyploidization history and plant inulin production.</title>
        <authorList>
            <person name="Fan W."/>
            <person name="Wang S."/>
            <person name="Wang H."/>
            <person name="Wang A."/>
            <person name="Jiang F."/>
            <person name="Liu H."/>
            <person name="Zhao H."/>
            <person name="Xu D."/>
            <person name="Zhang Y."/>
        </authorList>
    </citation>
    <scope>NUCLEOTIDE SEQUENCE [LARGE SCALE GENOMIC DNA]</scope>
    <source>
        <strain evidence="2">cv. Yunnan</strain>
    </source>
</reference>
<organism evidence="1 2">
    <name type="scientific">Smallanthus sonchifolius</name>
    <dbReference type="NCBI Taxonomy" id="185202"/>
    <lineage>
        <taxon>Eukaryota</taxon>
        <taxon>Viridiplantae</taxon>
        <taxon>Streptophyta</taxon>
        <taxon>Embryophyta</taxon>
        <taxon>Tracheophyta</taxon>
        <taxon>Spermatophyta</taxon>
        <taxon>Magnoliopsida</taxon>
        <taxon>eudicotyledons</taxon>
        <taxon>Gunneridae</taxon>
        <taxon>Pentapetalae</taxon>
        <taxon>asterids</taxon>
        <taxon>campanulids</taxon>
        <taxon>Asterales</taxon>
        <taxon>Asteraceae</taxon>
        <taxon>Asteroideae</taxon>
        <taxon>Heliantheae alliance</taxon>
        <taxon>Millerieae</taxon>
        <taxon>Smallanthus</taxon>
    </lineage>
</organism>
<protein>
    <submittedName>
        <fullName evidence="1">Uncharacterized protein</fullName>
    </submittedName>
</protein>
<proteinExistence type="predicted"/>
<keyword evidence="2" id="KW-1185">Reference proteome</keyword>
<dbReference type="EMBL" id="CM042029">
    <property type="protein sequence ID" value="KAI3794922.1"/>
    <property type="molecule type" value="Genomic_DNA"/>
</dbReference>
<reference evidence="1 2" key="2">
    <citation type="journal article" date="2022" name="Mol. Ecol. Resour.">
        <title>The genomes of chicory, endive, great burdock and yacon provide insights into Asteraceae paleo-polyploidization history and plant inulin production.</title>
        <authorList>
            <person name="Fan W."/>
            <person name="Wang S."/>
            <person name="Wang H."/>
            <person name="Wang A."/>
            <person name="Jiang F."/>
            <person name="Liu H."/>
            <person name="Zhao H."/>
            <person name="Xu D."/>
            <person name="Zhang Y."/>
        </authorList>
    </citation>
    <scope>NUCLEOTIDE SEQUENCE [LARGE SCALE GENOMIC DNA]</scope>
    <source>
        <strain evidence="2">cv. Yunnan</strain>
        <tissue evidence="1">Leaves</tissue>
    </source>
</reference>
<sequence length="66" mass="7255">MKKTDSTPFFVNLIIKVPIAGRILCPLQLPLKVHLSTAKPPPSPSQNNPTFLCFLGVRTPVSQIDQ</sequence>
<comment type="caution">
    <text evidence="1">The sequence shown here is derived from an EMBL/GenBank/DDBJ whole genome shotgun (WGS) entry which is preliminary data.</text>
</comment>
<name>A0ACB9HJ98_9ASTR</name>
<gene>
    <name evidence="1" type="ORF">L1987_37563</name>
</gene>
<dbReference type="Proteomes" id="UP001056120">
    <property type="component" value="Linkage Group LG12"/>
</dbReference>
<evidence type="ECO:0000313" key="1">
    <source>
        <dbReference type="EMBL" id="KAI3794922.1"/>
    </source>
</evidence>